<accession>A2WK61</accession>
<evidence type="ECO:0000313" key="2">
    <source>
        <dbReference type="Proteomes" id="UP000007015"/>
    </source>
</evidence>
<sequence>MANGAQKNTGAINGMMGLNHGLGTASATPGFQGYTGFNHPSYASAGYGGLQQQHLQQQQQSNNLMASMQGYHHHPAATAAMMNNLRGLNNNMMMMHQPQQQPQMMYHRSPQISPYTAYYNPYSYYYHPGAAGYHPASNGDVETMFSDENTKGCVVM</sequence>
<gene>
    <name evidence="1" type="ORF">OsI_00210</name>
</gene>
<protein>
    <submittedName>
        <fullName evidence="1">Uncharacterized protein</fullName>
    </submittedName>
</protein>
<dbReference type="Gramene" id="BGIOSGA002682-TA">
    <property type="protein sequence ID" value="BGIOSGA002682-PA"/>
    <property type="gene ID" value="BGIOSGA002682"/>
</dbReference>
<dbReference type="HOGENOM" id="CLU_1689592_0_0_1"/>
<reference evidence="1 2" key="1">
    <citation type="journal article" date="2005" name="PLoS Biol.">
        <title>The genomes of Oryza sativa: a history of duplications.</title>
        <authorList>
            <person name="Yu J."/>
            <person name="Wang J."/>
            <person name="Lin W."/>
            <person name="Li S."/>
            <person name="Li H."/>
            <person name="Zhou J."/>
            <person name="Ni P."/>
            <person name="Dong W."/>
            <person name="Hu S."/>
            <person name="Zeng C."/>
            <person name="Zhang J."/>
            <person name="Zhang Y."/>
            <person name="Li R."/>
            <person name="Xu Z."/>
            <person name="Li S."/>
            <person name="Li X."/>
            <person name="Zheng H."/>
            <person name="Cong L."/>
            <person name="Lin L."/>
            <person name="Yin J."/>
            <person name="Geng J."/>
            <person name="Li G."/>
            <person name="Shi J."/>
            <person name="Liu J."/>
            <person name="Lv H."/>
            <person name="Li J."/>
            <person name="Wang J."/>
            <person name="Deng Y."/>
            <person name="Ran L."/>
            <person name="Shi X."/>
            <person name="Wang X."/>
            <person name="Wu Q."/>
            <person name="Li C."/>
            <person name="Ren X."/>
            <person name="Wang J."/>
            <person name="Wang X."/>
            <person name="Li D."/>
            <person name="Liu D."/>
            <person name="Zhang X."/>
            <person name="Ji Z."/>
            <person name="Zhao W."/>
            <person name="Sun Y."/>
            <person name="Zhang Z."/>
            <person name="Bao J."/>
            <person name="Han Y."/>
            <person name="Dong L."/>
            <person name="Ji J."/>
            <person name="Chen P."/>
            <person name="Wu S."/>
            <person name="Liu J."/>
            <person name="Xiao Y."/>
            <person name="Bu D."/>
            <person name="Tan J."/>
            <person name="Yang L."/>
            <person name="Ye C."/>
            <person name="Zhang J."/>
            <person name="Xu J."/>
            <person name="Zhou Y."/>
            <person name="Yu Y."/>
            <person name="Zhang B."/>
            <person name="Zhuang S."/>
            <person name="Wei H."/>
            <person name="Liu B."/>
            <person name="Lei M."/>
            <person name="Yu H."/>
            <person name="Li Y."/>
            <person name="Xu H."/>
            <person name="Wei S."/>
            <person name="He X."/>
            <person name="Fang L."/>
            <person name="Zhang Z."/>
            <person name="Zhang Y."/>
            <person name="Huang X."/>
            <person name="Su Z."/>
            <person name="Tong W."/>
            <person name="Li J."/>
            <person name="Tong Z."/>
            <person name="Li S."/>
            <person name="Ye J."/>
            <person name="Wang L."/>
            <person name="Fang L."/>
            <person name="Lei T."/>
            <person name="Chen C."/>
            <person name="Chen H."/>
            <person name="Xu Z."/>
            <person name="Li H."/>
            <person name="Huang H."/>
            <person name="Zhang F."/>
            <person name="Xu H."/>
            <person name="Li N."/>
            <person name="Zhao C."/>
            <person name="Li S."/>
            <person name="Dong L."/>
            <person name="Huang Y."/>
            <person name="Li L."/>
            <person name="Xi Y."/>
            <person name="Qi Q."/>
            <person name="Li W."/>
            <person name="Zhang B."/>
            <person name="Hu W."/>
            <person name="Zhang Y."/>
            <person name="Tian X."/>
            <person name="Jiao Y."/>
            <person name="Liang X."/>
            <person name="Jin J."/>
            <person name="Gao L."/>
            <person name="Zheng W."/>
            <person name="Hao B."/>
            <person name="Liu S."/>
            <person name="Wang W."/>
            <person name="Yuan L."/>
            <person name="Cao M."/>
            <person name="McDermott J."/>
            <person name="Samudrala R."/>
            <person name="Wang J."/>
            <person name="Wong G.K."/>
            <person name="Yang H."/>
        </authorList>
    </citation>
    <scope>NUCLEOTIDE SEQUENCE [LARGE SCALE GENOMIC DNA]</scope>
    <source>
        <strain evidence="2">cv. 93-11</strain>
    </source>
</reference>
<name>A2WK61_ORYSI</name>
<evidence type="ECO:0000313" key="1">
    <source>
        <dbReference type="EMBL" id="EAY72357.1"/>
    </source>
</evidence>
<proteinExistence type="predicted"/>
<keyword evidence="2" id="KW-1185">Reference proteome</keyword>
<dbReference type="Proteomes" id="UP000007015">
    <property type="component" value="Chromosome 1"/>
</dbReference>
<dbReference type="EMBL" id="CM000126">
    <property type="protein sequence ID" value="EAY72357.1"/>
    <property type="molecule type" value="Genomic_DNA"/>
</dbReference>
<dbReference type="STRING" id="39946.A2WK61"/>
<dbReference type="AlphaFoldDB" id="A2WK61"/>
<organism evidence="1 2">
    <name type="scientific">Oryza sativa subsp. indica</name>
    <name type="common">Rice</name>
    <dbReference type="NCBI Taxonomy" id="39946"/>
    <lineage>
        <taxon>Eukaryota</taxon>
        <taxon>Viridiplantae</taxon>
        <taxon>Streptophyta</taxon>
        <taxon>Embryophyta</taxon>
        <taxon>Tracheophyta</taxon>
        <taxon>Spermatophyta</taxon>
        <taxon>Magnoliopsida</taxon>
        <taxon>Liliopsida</taxon>
        <taxon>Poales</taxon>
        <taxon>Poaceae</taxon>
        <taxon>BOP clade</taxon>
        <taxon>Oryzoideae</taxon>
        <taxon>Oryzeae</taxon>
        <taxon>Oryzinae</taxon>
        <taxon>Oryza</taxon>
        <taxon>Oryza sativa</taxon>
    </lineage>
</organism>